<evidence type="ECO:0000313" key="7">
    <source>
        <dbReference type="EMBL" id="OAX41574.1"/>
    </source>
</evidence>
<evidence type="ECO:0000313" key="8">
    <source>
        <dbReference type="Proteomes" id="UP000092154"/>
    </source>
</evidence>
<evidence type="ECO:0000256" key="2">
    <source>
        <dbReference type="ARBA" id="ARBA00022801"/>
    </source>
</evidence>
<dbReference type="EMBL" id="KV448177">
    <property type="protein sequence ID" value="OAX41574.1"/>
    <property type="molecule type" value="Genomic_DNA"/>
</dbReference>
<proteinExistence type="predicted"/>
<evidence type="ECO:0000256" key="4">
    <source>
        <dbReference type="SAM" id="MobiDB-lite"/>
    </source>
</evidence>
<dbReference type="PROSITE" id="PS51192">
    <property type="entry name" value="HELICASE_ATP_BIND_1"/>
    <property type="match status" value="1"/>
</dbReference>
<feature type="compositionally biased region" description="Polar residues" evidence="4">
    <location>
        <begin position="586"/>
        <end position="595"/>
    </location>
</feature>
<dbReference type="InterPro" id="IPR001650">
    <property type="entry name" value="Helicase_C-like"/>
</dbReference>
<evidence type="ECO:0000256" key="1">
    <source>
        <dbReference type="ARBA" id="ARBA00022741"/>
    </source>
</evidence>
<dbReference type="GO" id="GO:0016787">
    <property type="term" value="F:hydrolase activity"/>
    <property type="evidence" value="ECO:0007669"/>
    <property type="project" value="UniProtKB-KW"/>
</dbReference>
<reference evidence="7 8" key="1">
    <citation type="submission" date="2016-06" db="EMBL/GenBank/DDBJ databases">
        <title>Comparative genomics of the ectomycorrhizal sister species Rhizopogon vinicolor and Rhizopogon vesiculosus (Basidiomycota: Boletales) reveals a divergence of the mating type B locus.</title>
        <authorList>
            <consortium name="DOE Joint Genome Institute"/>
            <person name="Mujic A.B."/>
            <person name="Kuo A."/>
            <person name="Tritt A."/>
            <person name="Lipzen A."/>
            <person name="Chen C."/>
            <person name="Johnson J."/>
            <person name="Sharma A."/>
            <person name="Barry K."/>
            <person name="Grigoriev I.V."/>
            <person name="Spatafora J.W."/>
        </authorList>
    </citation>
    <scope>NUCLEOTIDE SEQUENCE [LARGE SCALE GENOMIC DNA]</scope>
    <source>
        <strain evidence="7 8">AM-OR11-026</strain>
    </source>
</reference>
<evidence type="ECO:0000256" key="3">
    <source>
        <dbReference type="ARBA" id="ARBA00022840"/>
    </source>
</evidence>
<dbReference type="AlphaFoldDB" id="A0A1B7N9T9"/>
<dbReference type="InterPro" id="IPR027417">
    <property type="entry name" value="P-loop_NTPase"/>
</dbReference>
<keyword evidence="8" id="KW-1185">Reference proteome</keyword>
<evidence type="ECO:0000259" key="6">
    <source>
        <dbReference type="PROSITE" id="PS51194"/>
    </source>
</evidence>
<sequence>MLMDRAGSCPLCCETCIGNSVGNEHDPSVQDPFALDNLLSAGTITVDVHDGHLPCVHRHASDSWHPAPLRQLSVYAEDDVFCMISFLTEHQFLRATCRLGTSRRVLYIRIYLVPNDLPNVQGRLQHRSKAVFKDGGRYLQSLLPMIVQDQCSWSAESVDANELPSINRPQKYLLPRAIDNRTMAEIYSDLPSLVSSTISVGDQIRGLRSTLYEYQRQSVAVMIEKELSNQPVQDPLYIPISSMDGKCFYFQPSTLTTVRECPMVARCKGGILCEELGTGKTVMILGLVLATVEQLPQPEESLLDHRPVMSPLAYRTFPTDEYLNARRRAGTHTSSTLDTTRVPSLVEILLHRIRIWGDNVDVRPYEEQLEASNLWQLLQANTPFYHQYPLKSPKHAFGPSRTRDPIPEYPRLMYLTAATLVVVPGNLLGQWDREILKHCHSTVRYLIVGQTTQIPNARFLASDYDVIVMTDSRFRRESAKNKVAHLHMLKPCTCPPFPGSRVPNCRCPGDPTVSPLLQIRWKRLVIDEGHTSGNIAATLNHFVRELSIERKWIVTGTPTSNILGLSLGRKHDDELEDVIRAESSDLLSTPGTTDCSASDASSVSDSETEKTARIWGTFDYVNLRKLGTMISDFLAVPQFHFDPKLFASQVSLRLCDHHGPRVGAIKVLIQVMEMVMVRHRIEDVEKEIVIPPMRHMPIYMDLSAYAAKSYNAMQAGIAINAIDSERKDLDYLFHPRNTKNLQNAMDNLSQGMFWSASDILFNVDQICYETSEFLARAIQRKSSEHDMTLLEQALAHAEAAAKDPLWRAMQPHEDVPFFVTGMDLVVFEAWTRGNLKDRSRAHDLIHANRLSDLRALIRKKPLITLDRLAEEGKALDMSERLRCEKNSAQLHDVTNAAQMKKMVSEVKDELEVLREKDKVSQLEDVSEVEIDNFVRRKLGHHTEPLESNLLGLSPLSGTRVGPSLSTKLNFILSEVLEHSREEKFLIFSNSPLTLAHIAEALSLIEIKYLRYTTDVSPPLREQCVMTFESSDTFRVFLMELKLGARGLNLISASRVIFCEPVWHPDVEAQAIKRAHRIGQTKPITVKTLVIRNTAEEAMVSRRHLLKGSDKVPRMTAEVGMRHFIENPRFLNIPIEPDGSSPLQIPLLTHVDPQAQNFASTCTSEVSATSSASAINVVDTRNQPHDIEGARKRPRMVRFAD</sequence>
<dbReference type="Pfam" id="PF00271">
    <property type="entry name" value="Helicase_C"/>
    <property type="match status" value="1"/>
</dbReference>
<dbReference type="SMART" id="SM00490">
    <property type="entry name" value="HELICc"/>
    <property type="match status" value="1"/>
</dbReference>
<evidence type="ECO:0000259" key="5">
    <source>
        <dbReference type="PROSITE" id="PS51192"/>
    </source>
</evidence>
<feature type="domain" description="Helicase ATP-binding" evidence="5">
    <location>
        <begin position="419"/>
        <end position="576"/>
    </location>
</feature>
<gene>
    <name evidence="7" type="ORF">K503DRAFT_735394</name>
</gene>
<dbReference type="Proteomes" id="UP000092154">
    <property type="component" value="Unassembled WGS sequence"/>
</dbReference>
<keyword evidence="1" id="KW-0547">Nucleotide-binding</keyword>
<dbReference type="PANTHER" id="PTHR45626:SF51">
    <property type="entry name" value="SNF2-RELATED DOMAIN-CONTAINING PROTEIN"/>
    <property type="match status" value="1"/>
</dbReference>
<dbReference type="GO" id="GO:0005524">
    <property type="term" value="F:ATP binding"/>
    <property type="evidence" value="ECO:0007669"/>
    <property type="project" value="UniProtKB-KW"/>
</dbReference>
<name>A0A1B7N9T9_9AGAM</name>
<evidence type="ECO:0008006" key="9">
    <source>
        <dbReference type="Google" id="ProtNLM"/>
    </source>
</evidence>
<dbReference type="Pfam" id="PF00176">
    <property type="entry name" value="SNF2-rel_dom"/>
    <property type="match status" value="1"/>
</dbReference>
<dbReference type="InterPro" id="IPR000330">
    <property type="entry name" value="SNF2_N"/>
</dbReference>
<protein>
    <recommendedName>
        <fullName evidence="9">P-loop containing nucleoside triphosphate hydrolase protein</fullName>
    </recommendedName>
</protein>
<accession>A0A1B7N9T9</accession>
<feature type="region of interest" description="Disordered" evidence="4">
    <location>
        <begin position="586"/>
        <end position="606"/>
    </location>
</feature>
<dbReference type="InParanoid" id="A0A1B7N9T9"/>
<dbReference type="InterPro" id="IPR014001">
    <property type="entry name" value="Helicase_ATP-bd"/>
</dbReference>
<dbReference type="STRING" id="1314800.A0A1B7N9T9"/>
<dbReference type="InterPro" id="IPR050628">
    <property type="entry name" value="SNF2_RAD54_helicase_TF"/>
</dbReference>
<dbReference type="InterPro" id="IPR038718">
    <property type="entry name" value="SNF2-like_sf"/>
</dbReference>
<dbReference type="PANTHER" id="PTHR45626">
    <property type="entry name" value="TRANSCRIPTION TERMINATION FACTOR 2-RELATED"/>
    <property type="match status" value="1"/>
</dbReference>
<keyword evidence="2" id="KW-0378">Hydrolase</keyword>
<keyword evidence="3" id="KW-0067">ATP-binding</keyword>
<dbReference type="GO" id="GO:0006281">
    <property type="term" value="P:DNA repair"/>
    <property type="evidence" value="ECO:0007669"/>
    <property type="project" value="TreeGrafter"/>
</dbReference>
<dbReference type="SMART" id="SM00487">
    <property type="entry name" value="DEXDc"/>
    <property type="match status" value="1"/>
</dbReference>
<feature type="domain" description="Helicase C-terminal" evidence="6">
    <location>
        <begin position="963"/>
        <end position="1119"/>
    </location>
</feature>
<dbReference type="Gene3D" id="3.40.50.10810">
    <property type="entry name" value="Tandem AAA-ATPase domain"/>
    <property type="match status" value="1"/>
</dbReference>
<dbReference type="OrthoDB" id="2801544at2759"/>
<dbReference type="InterPro" id="IPR049730">
    <property type="entry name" value="SNF2/RAD54-like_C"/>
</dbReference>
<dbReference type="GO" id="GO:0005634">
    <property type="term" value="C:nucleus"/>
    <property type="evidence" value="ECO:0007669"/>
    <property type="project" value="TreeGrafter"/>
</dbReference>
<feature type="compositionally biased region" description="Low complexity" evidence="4">
    <location>
        <begin position="596"/>
        <end position="605"/>
    </location>
</feature>
<dbReference type="SUPFAM" id="SSF52540">
    <property type="entry name" value="P-loop containing nucleoside triphosphate hydrolases"/>
    <property type="match status" value="2"/>
</dbReference>
<organism evidence="7 8">
    <name type="scientific">Rhizopogon vinicolor AM-OR11-026</name>
    <dbReference type="NCBI Taxonomy" id="1314800"/>
    <lineage>
        <taxon>Eukaryota</taxon>
        <taxon>Fungi</taxon>
        <taxon>Dikarya</taxon>
        <taxon>Basidiomycota</taxon>
        <taxon>Agaricomycotina</taxon>
        <taxon>Agaricomycetes</taxon>
        <taxon>Agaricomycetidae</taxon>
        <taxon>Boletales</taxon>
        <taxon>Suillineae</taxon>
        <taxon>Rhizopogonaceae</taxon>
        <taxon>Rhizopogon</taxon>
    </lineage>
</organism>
<dbReference type="PROSITE" id="PS51194">
    <property type="entry name" value="HELICASE_CTER"/>
    <property type="match status" value="1"/>
</dbReference>
<dbReference type="CDD" id="cd18793">
    <property type="entry name" value="SF2_C_SNF"/>
    <property type="match status" value="1"/>
</dbReference>
<dbReference type="Gene3D" id="3.40.50.300">
    <property type="entry name" value="P-loop containing nucleotide triphosphate hydrolases"/>
    <property type="match status" value="1"/>
</dbReference>
<dbReference type="GO" id="GO:0008094">
    <property type="term" value="F:ATP-dependent activity, acting on DNA"/>
    <property type="evidence" value="ECO:0007669"/>
    <property type="project" value="TreeGrafter"/>
</dbReference>